<evidence type="ECO:0000313" key="2">
    <source>
        <dbReference type="EnsemblMetazoa" id="tetur08g05840.1"/>
    </source>
</evidence>
<dbReference type="Proteomes" id="UP000015104">
    <property type="component" value="Unassembled WGS sequence"/>
</dbReference>
<feature type="domain" description="Parvovirus non-structural protein 1 helicase" evidence="1">
    <location>
        <begin position="9"/>
        <end position="80"/>
    </location>
</feature>
<dbReference type="SUPFAM" id="SSF52540">
    <property type="entry name" value="P-loop containing nucleoside triphosphate hydrolases"/>
    <property type="match status" value="1"/>
</dbReference>
<name>T1KBZ7_TETUR</name>
<dbReference type="EMBL" id="CAEY01001956">
    <property type="status" value="NOT_ANNOTATED_CDS"/>
    <property type="molecule type" value="Genomic_DNA"/>
</dbReference>
<proteinExistence type="predicted"/>
<dbReference type="HOGENOM" id="CLU_2309541_0_0_1"/>
<organism evidence="2 3">
    <name type="scientific">Tetranychus urticae</name>
    <name type="common">Two-spotted spider mite</name>
    <dbReference type="NCBI Taxonomy" id="32264"/>
    <lineage>
        <taxon>Eukaryota</taxon>
        <taxon>Metazoa</taxon>
        <taxon>Ecdysozoa</taxon>
        <taxon>Arthropoda</taxon>
        <taxon>Chelicerata</taxon>
        <taxon>Arachnida</taxon>
        <taxon>Acari</taxon>
        <taxon>Acariformes</taxon>
        <taxon>Trombidiformes</taxon>
        <taxon>Prostigmata</taxon>
        <taxon>Eleutherengona</taxon>
        <taxon>Raphignathae</taxon>
        <taxon>Tetranychoidea</taxon>
        <taxon>Tetranychidae</taxon>
        <taxon>Tetranychus</taxon>
    </lineage>
</organism>
<accession>T1KBZ7</accession>
<dbReference type="AlphaFoldDB" id="T1KBZ7"/>
<dbReference type="GO" id="GO:0019079">
    <property type="term" value="P:viral genome replication"/>
    <property type="evidence" value="ECO:0007669"/>
    <property type="project" value="InterPro"/>
</dbReference>
<keyword evidence="3" id="KW-1185">Reference proteome</keyword>
<dbReference type="InterPro" id="IPR001257">
    <property type="entry name" value="Parvovirus_NS1_helicase"/>
</dbReference>
<dbReference type="InterPro" id="IPR027417">
    <property type="entry name" value="P-loop_NTPase"/>
</dbReference>
<dbReference type="Gene3D" id="3.40.50.300">
    <property type="entry name" value="P-loop containing nucleotide triphosphate hydrolases"/>
    <property type="match status" value="1"/>
</dbReference>
<evidence type="ECO:0000259" key="1">
    <source>
        <dbReference type="Pfam" id="PF01057"/>
    </source>
</evidence>
<dbReference type="EnsemblMetazoa" id="tetur08g05840.1">
    <property type="protein sequence ID" value="tetur08g05840.1"/>
    <property type="gene ID" value="tetur08g05840"/>
</dbReference>
<protein>
    <recommendedName>
        <fullName evidence="1">Parvovirus non-structural protein 1 helicase domain-containing protein</fullName>
    </recommendedName>
</protein>
<dbReference type="Pfam" id="PF01057">
    <property type="entry name" value="Parvo_NS1"/>
    <property type="match status" value="1"/>
</dbReference>
<reference evidence="3" key="1">
    <citation type="submission" date="2011-08" db="EMBL/GenBank/DDBJ databases">
        <authorList>
            <person name="Rombauts S."/>
        </authorList>
    </citation>
    <scope>NUCLEOTIDE SEQUENCE</scope>
    <source>
        <strain evidence="3">London</strain>
    </source>
</reference>
<sequence length="100" mass="11378">MVASYYLNVGHVKDFVRGQNFPLNDCDNRRILIWNELSIMPSAYDTVKMLTEGDPFPASVKHRNDATILKTAIIFTANNNKLCDSLKQIDGCPHPLSYYK</sequence>
<evidence type="ECO:0000313" key="3">
    <source>
        <dbReference type="Proteomes" id="UP000015104"/>
    </source>
</evidence>
<reference evidence="2" key="2">
    <citation type="submission" date="2015-06" db="UniProtKB">
        <authorList>
            <consortium name="EnsemblMetazoa"/>
        </authorList>
    </citation>
    <scope>IDENTIFICATION</scope>
</reference>